<comment type="caution">
    <text evidence="2">The sequence shown here is derived from an EMBL/GenBank/DDBJ whole genome shotgun (WGS) entry which is preliminary data.</text>
</comment>
<reference evidence="2" key="1">
    <citation type="journal article" date="2022" name="bioRxiv">
        <title>Sequencing and chromosome-scale assembly of the giantPleurodeles waltlgenome.</title>
        <authorList>
            <person name="Brown T."/>
            <person name="Elewa A."/>
            <person name="Iarovenko S."/>
            <person name="Subramanian E."/>
            <person name="Araus A.J."/>
            <person name="Petzold A."/>
            <person name="Susuki M."/>
            <person name="Suzuki K.-i.T."/>
            <person name="Hayashi T."/>
            <person name="Toyoda A."/>
            <person name="Oliveira C."/>
            <person name="Osipova E."/>
            <person name="Leigh N.D."/>
            <person name="Simon A."/>
            <person name="Yun M.H."/>
        </authorList>
    </citation>
    <scope>NUCLEOTIDE SEQUENCE</scope>
    <source>
        <strain evidence="2">20211129_DDA</strain>
        <tissue evidence="2">Liver</tissue>
    </source>
</reference>
<dbReference type="Proteomes" id="UP001066276">
    <property type="component" value="Chromosome 2_2"/>
</dbReference>
<gene>
    <name evidence="2" type="ORF">NDU88_001771</name>
</gene>
<organism evidence="2 3">
    <name type="scientific">Pleurodeles waltl</name>
    <name type="common">Iberian ribbed newt</name>
    <dbReference type="NCBI Taxonomy" id="8319"/>
    <lineage>
        <taxon>Eukaryota</taxon>
        <taxon>Metazoa</taxon>
        <taxon>Chordata</taxon>
        <taxon>Craniata</taxon>
        <taxon>Vertebrata</taxon>
        <taxon>Euteleostomi</taxon>
        <taxon>Amphibia</taxon>
        <taxon>Batrachia</taxon>
        <taxon>Caudata</taxon>
        <taxon>Salamandroidea</taxon>
        <taxon>Salamandridae</taxon>
        <taxon>Pleurodelinae</taxon>
        <taxon>Pleurodeles</taxon>
    </lineage>
</organism>
<feature type="region of interest" description="Disordered" evidence="1">
    <location>
        <begin position="22"/>
        <end position="73"/>
    </location>
</feature>
<evidence type="ECO:0000313" key="3">
    <source>
        <dbReference type="Proteomes" id="UP001066276"/>
    </source>
</evidence>
<sequence length="111" mass="11478">MCPRRSSASPVLRAALLGEAGGEVQSTAPHPASVISHSSSSFRDTRKQKPGSAGCTKLGTPSQSSFPFRSVNSADPPLDTLQCVESLDRSDSISTGALFSGPLVRASMTPC</sequence>
<protein>
    <submittedName>
        <fullName evidence="2">Uncharacterized protein</fullName>
    </submittedName>
</protein>
<keyword evidence="3" id="KW-1185">Reference proteome</keyword>
<proteinExistence type="predicted"/>
<dbReference type="EMBL" id="JANPWB010000004">
    <property type="protein sequence ID" value="KAJ1192464.1"/>
    <property type="molecule type" value="Genomic_DNA"/>
</dbReference>
<name>A0AAV7UVN2_PLEWA</name>
<evidence type="ECO:0000256" key="1">
    <source>
        <dbReference type="SAM" id="MobiDB-lite"/>
    </source>
</evidence>
<accession>A0AAV7UVN2</accession>
<feature type="compositionally biased region" description="Polar residues" evidence="1">
    <location>
        <begin position="59"/>
        <end position="73"/>
    </location>
</feature>
<dbReference type="AlphaFoldDB" id="A0AAV7UVN2"/>
<evidence type="ECO:0000313" key="2">
    <source>
        <dbReference type="EMBL" id="KAJ1192464.1"/>
    </source>
</evidence>